<proteinExistence type="predicted"/>
<dbReference type="RefSeq" id="WP_186916078.1">
    <property type="nucleotide sequence ID" value="NZ_JACOFZ010000002.1"/>
</dbReference>
<dbReference type="AlphaFoldDB" id="A0A923HQH0"/>
<dbReference type="Proteomes" id="UP000627446">
    <property type="component" value="Unassembled WGS sequence"/>
</dbReference>
<reference evidence="1" key="1">
    <citation type="submission" date="2020-08" db="EMBL/GenBank/DDBJ databases">
        <title>Novel species isolated from subtropical streams in China.</title>
        <authorList>
            <person name="Lu H."/>
        </authorList>
    </citation>
    <scope>NUCLEOTIDE SEQUENCE</scope>
    <source>
        <strain evidence="1">LX22W</strain>
    </source>
</reference>
<comment type="caution">
    <text evidence="1">The sequence shown here is derived from an EMBL/GenBank/DDBJ whole genome shotgun (WGS) entry which is preliminary data.</text>
</comment>
<evidence type="ECO:0000313" key="1">
    <source>
        <dbReference type="EMBL" id="MBC3881405.1"/>
    </source>
</evidence>
<dbReference type="EMBL" id="JACOFZ010000002">
    <property type="protein sequence ID" value="MBC3881405.1"/>
    <property type="molecule type" value="Genomic_DNA"/>
</dbReference>
<evidence type="ECO:0008006" key="3">
    <source>
        <dbReference type="Google" id="ProtNLM"/>
    </source>
</evidence>
<protein>
    <recommendedName>
        <fullName evidence="3">Tetratricopeptide repeat protein</fullName>
    </recommendedName>
</protein>
<sequence>MQHPAFDEFKRAFNSKQFDQALNHVEQLLQEFPNSAALRWHRANCLEKLERYIDLPDTLEIVIQKLPDHLPARLMRVEYSDWYMEKELPLIDGEDEADEDDLPAAVQEVRARRAERQVELDARNESDLRLILAKEPEHAQASFLLSNHLRQIESSDEVNALQLEEREREAAQLLDQAIQAAPKQADYYLARAGHARANAFANINEEDANAELPANVVRTYSGIYYLKDRLQAAAADYRTAWSLSQQPGHALKLATTLHDLGQFDEALAIYDDALAKMPEDAPLRAYFIERRTMSENNGAGEREHFANMLLNGLDDSGKDRNLSDNIAAQAIMGAADAIRRGASVSDALAANISDDPDTMRAMSLARQLLNLVNEPHPELAEVDAKDYPTYQRQHADKTEKAALKAGMHKICDAEAMGMFKMLGQHVLLRFYRDESGEIGMASFKMKHKWPGFVAVMILFVMGKWKAHAMVECVTTFDDGTLISTQPESISPFSYGDRVILRKLPKNVSVAELITVHQEAVADYKLQHPEAKARIVNDLAGVEARWIEGQQIKAAYRKSIGYASDEELHKMLGAQYDNLAEKIRKQLQIMTA</sequence>
<organism evidence="1 2">
    <name type="scientific">Undibacterium nitidum</name>
    <dbReference type="NCBI Taxonomy" id="2762298"/>
    <lineage>
        <taxon>Bacteria</taxon>
        <taxon>Pseudomonadati</taxon>
        <taxon>Pseudomonadota</taxon>
        <taxon>Betaproteobacteria</taxon>
        <taxon>Burkholderiales</taxon>
        <taxon>Oxalobacteraceae</taxon>
        <taxon>Undibacterium</taxon>
    </lineage>
</organism>
<dbReference type="SUPFAM" id="SSF48452">
    <property type="entry name" value="TPR-like"/>
    <property type="match status" value="1"/>
</dbReference>
<gene>
    <name evidence="1" type="ORF">H8K36_08485</name>
</gene>
<accession>A0A923HQH0</accession>
<evidence type="ECO:0000313" key="2">
    <source>
        <dbReference type="Proteomes" id="UP000627446"/>
    </source>
</evidence>
<dbReference type="InterPro" id="IPR011990">
    <property type="entry name" value="TPR-like_helical_dom_sf"/>
</dbReference>
<name>A0A923HQH0_9BURK</name>
<dbReference type="Gene3D" id="1.25.40.10">
    <property type="entry name" value="Tetratricopeptide repeat domain"/>
    <property type="match status" value="2"/>
</dbReference>
<keyword evidence="2" id="KW-1185">Reference proteome</keyword>